<organism evidence="4 5">
    <name type="scientific">Sphingomonas edaphi</name>
    <dbReference type="NCBI Taxonomy" id="2315689"/>
    <lineage>
        <taxon>Bacteria</taxon>
        <taxon>Pseudomonadati</taxon>
        <taxon>Pseudomonadota</taxon>
        <taxon>Alphaproteobacteria</taxon>
        <taxon>Sphingomonadales</taxon>
        <taxon>Sphingomonadaceae</taxon>
        <taxon>Sphingomonas</taxon>
    </lineage>
</organism>
<dbReference type="SUPFAM" id="SSF46894">
    <property type="entry name" value="C-terminal effector domain of the bipartite response regulators"/>
    <property type="match status" value="1"/>
</dbReference>
<dbReference type="EMBL" id="QXTF01000002">
    <property type="protein sequence ID" value="RIX29275.1"/>
    <property type="molecule type" value="Genomic_DNA"/>
</dbReference>
<keyword evidence="5" id="KW-1185">Reference proteome</keyword>
<dbReference type="SMART" id="SM00862">
    <property type="entry name" value="Trans_reg_C"/>
    <property type="match status" value="1"/>
</dbReference>
<evidence type="ECO:0000259" key="3">
    <source>
        <dbReference type="PROSITE" id="PS51755"/>
    </source>
</evidence>
<evidence type="ECO:0000256" key="2">
    <source>
        <dbReference type="PROSITE-ProRule" id="PRU01091"/>
    </source>
</evidence>
<feature type="DNA-binding region" description="OmpR/PhoB-type" evidence="2">
    <location>
        <begin position="23"/>
        <end position="121"/>
    </location>
</feature>
<dbReference type="InterPro" id="IPR001867">
    <property type="entry name" value="OmpR/PhoB-type_DNA-bd"/>
</dbReference>
<accession>A0A418PZV7</accession>
<feature type="domain" description="OmpR/PhoB-type" evidence="3">
    <location>
        <begin position="23"/>
        <end position="121"/>
    </location>
</feature>
<dbReference type="PROSITE" id="PS51755">
    <property type="entry name" value="OMPR_PHOB"/>
    <property type="match status" value="1"/>
</dbReference>
<dbReference type="AlphaFoldDB" id="A0A418PZV7"/>
<evidence type="ECO:0000313" key="5">
    <source>
        <dbReference type="Proteomes" id="UP000285023"/>
    </source>
</evidence>
<dbReference type="SUPFAM" id="SSF48452">
    <property type="entry name" value="TPR-like"/>
    <property type="match status" value="1"/>
</dbReference>
<dbReference type="Pfam" id="PF00486">
    <property type="entry name" value="Trans_reg_C"/>
    <property type="match status" value="1"/>
</dbReference>
<evidence type="ECO:0000256" key="1">
    <source>
        <dbReference type="ARBA" id="ARBA00023125"/>
    </source>
</evidence>
<gene>
    <name evidence="4" type="ORF">D3M59_08230</name>
</gene>
<dbReference type="GO" id="GO:0003677">
    <property type="term" value="F:DNA binding"/>
    <property type="evidence" value="ECO:0007669"/>
    <property type="project" value="UniProtKB-UniRule"/>
</dbReference>
<name>A0A418PZV7_9SPHN</name>
<dbReference type="InterPro" id="IPR011990">
    <property type="entry name" value="TPR-like_helical_dom_sf"/>
</dbReference>
<sequence length="523" mass="57844">MLMNADPGEEARRMLKLSDLVDRPDIRLGPLLISPSRRVVQGPEGSIHPEPLVMQVFLLLLDSRGKVVMRNELFDRCWGEAAVGDDSLNRAIAGVRKIAADAAPGLFAIETVPRTGYRLTGEILSFEADTGKTHRVSQRVPISRRAMLGAAAVGLGGLGAFAFIRQRQDPRVAALVEKGRQTILYGSPTRAQGTDYFQQATKLAPNNAAVWGWLAVAHRNVAENAGPDEVAAAVQACREAADKALAIDGNEANALAALATLQPFLGDWPGAEARLRSVLARAPTNFLALDQYTILLQAAGYNQESWTANERAIRAEPLSPLPQYKRALKHWIFGRPDQADLTIERALELWPRHPAVWNSRLMLFAYTGRGEAALHFMNDERARPRLFSAEMSDYWHTSIAGLSRRSKSEIEKARRVNLAYAKRSPGFATWAIMTTSMLGELDAAFEIASGYLLRRGPSVGSLLKDSREMPINDHRWRRTMNLFTPATAAMRADPRFLELCDGIGLSDYWARRGKKPDYQLQPA</sequence>
<evidence type="ECO:0000313" key="4">
    <source>
        <dbReference type="EMBL" id="RIX29275.1"/>
    </source>
</evidence>
<dbReference type="GO" id="GO:0000160">
    <property type="term" value="P:phosphorelay signal transduction system"/>
    <property type="evidence" value="ECO:0007669"/>
    <property type="project" value="InterPro"/>
</dbReference>
<proteinExistence type="predicted"/>
<keyword evidence="1 2" id="KW-0238">DNA-binding</keyword>
<dbReference type="CDD" id="cd00383">
    <property type="entry name" value="trans_reg_C"/>
    <property type="match status" value="1"/>
</dbReference>
<dbReference type="InterPro" id="IPR016032">
    <property type="entry name" value="Sig_transdc_resp-reg_C-effctor"/>
</dbReference>
<dbReference type="InterPro" id="IPR036388">
    <property type="entry name" value="WH-like_DNA-bd_sf"/>
</dbReference>
<protein>
    <recommendedName>
        <fullName evidence="3">OmpR/PhoB-type domain-containing protein</fullName>
    </recommendedName>
</protein>
<dbReference type="Gene3D" id="1.10.10.10">
    <property type="entry name" value="Winged helix-like DNA-binding domain superfamily/Winged helix DNA-binding domain"/>
    <property type="match status" value="1"/>
</dbReference>
<comment type="caution">
    <text evidence="4">The sequence shown here is derived from an EMBL/GenBank/DDBJ whole genome shotgun (WGS) entry which is preliminary data.</text>
</comment>
<reference evidence="4 5" key="1">
    <citation type="submission" date="2018-09" db="EMBL/GenBank/DDBJ databases">
        <title>Sphingomonas sp. DAC4.</title>
        <authorList>
            <person name="Seo T."/>
        </authorList>
    </citation>
    <scope>NUCLEOTIDE SEQUENCE [LARGE SCALE GENOMIC DNA]</scope>
    <source>
        <strain evidence="4 5">DAC4</strain>
    </source>
</reference>
<dbReference type="Proteomes" id="UP000285023">
    <property type="component" value="Unassembled WGS sequence"/>
</dbReference>
<dbReference type="GO" id="GO:0006355">
    <property type="term" value="P:regulation of DNA-templated transcription"/>
    <property type="evidence" value="ECO:0007669"/>
    <property type="project" value="InterPro"/>
</dbReference>
<dbReference type="Gene3D" id="1.25.40.10">
    <property type="entry name" value="Tetratricopeptide repeat domain"/>
    <property type="match status" value="1"/>
</dbReference>